<reference evidence="1" key="1">
    <citation type="submission" date="2009-11" db="EMBL/GenBank/DDBJ databases">
        <authorList>
            <consortium name="The Broad Institute Genome Sequencing Platform"/>
            <person name="Ward D."/>
            <person name="Feldgarden M."/>
            <person name="Earl A."/>
            <person name="Young S.K."/>
            <person name="Zeng Q."/>
            <person name="Koehrsen M."/>
            <person name="Alvarado L."/>
            <person name="Berlin A."/>
            <person name="Bochicchio J."/>
            <person name="Borenstein D."/>
            <person name="Chapman S.B."/>
            <person name="Chen Z."/>
            <person name="Engels R."/>
            <person name="Freedman E."/>
            <person name="Gellesch M."/>
            <person name="Goldberg J."/>
            <person name="Griggs A."/>
            <person name="Gujja S."/>
            <person name="Heilman E."/>
            <person name="Heiman D."/>
            <person name="Hepburn T."/>
            <person name="Howarth C."/>
            <person name="Jen D."/>
            <person name="Larson L."/>
            <person name="Lewis B."/>
            <person name="Mehta T."/>
            <person name="Park D."/>
            <person name="Pearson M."/>
            <person name="Roberts A."/>
            <person name="Saif S."/>
            <person name="Shea T."/>
            <person name="Shenoy N."/>
            <person name="Sisk P."/>
            <person name="Stolte C."/>
            <person name="Sykes S."/>
            <person name="Thomson T."/>
            <person name="Walk T."/>
            <person name="White J."/>
            <person name="Yandava C."/>
            <person name="Izard J."/>
            <person name="Baranova O.V."/>
            <person name="Blanton J.M."/>
            <person name="Tanner A.C."/>
            <person name="Dewhirst F.E."/>
            <person name="Haas B."/>
            <person name="Nusbaum C."/>
            <person name="Birren B."/>
        </authorList>
    </citation>
    <scope>NUCLEOTIDE SEQUENCE [LARGE SCALE GENOMIC DNA]</scope>
    <source>
        <strain evidence="1">1-1 BBBD Race 1</strain>
    </source>
</reference>
<evidence type="ECO:0000313" key="1">
    <source>
        <dbReference type="EMBL" id="OAV90343.1"/>
    </source>
</evidence>
<evidence type="ECO:0000313" key="3">
    <source>
        <dbReference type="Proteomes" id="UP000005240"/>
    </source>
</evidence>
<protein>
    <submittedName>
        <fullName evidence="1 2">Uncharacterized protein</fullName>
    </submittedName>
</protein>
<reference evidence="1" key="2">
    <citation type="submission" date="2016-05" db="EMBL/GenBank/DDBJ databases">
        <title>Comparative analysis highlights variable genome content of wheat rusts and divergence of the mating loci.</title>
        <authorList>
            <person name="Cuomo C.A."/>
            <person name="Bakkeren G."/>
            <person name="Szabo L."/>
            <person name="Khalil H."/>
            <person name="Joly D."/>
            <person name="Goldberg J."/>
            <person name="Young S."/>
            <person name="Zeng Q."/>
            <person name="Fellers J."/>
        </authorList>
    </citation>
    <scope>NUCLEOTIDE SEQUENCE [LARGE SCALE GENOMIC DNA]</scope>
    <source>
        <strain evidence="1">1-1 BBBD Race 1</strain>
    </source>
</reference>
<evidence type="ECO:0000313" key="2">
    <source>
        <dbReference type="EnsemblFungi" id="PTTG_28371-t43_1-p1"/>
    </source>
</evidence>
<dbReference type="AlphaFoldDB" id="A0A180GEH9"/>
<reference evidence="2" key="4">
    <citation type="submission" date="2025-05" db="UniProtKB">
        <authorList>
            <consortium name="EnsemblFungi"/>
        </authorList>
    </citation>
    <scope>IDENTIFICATION</scope>
    <source>
        <strain evidence="2">isolate 1-1 / race 1 (BBBD)</strain>
    </source>
</reference>
<gene>
    <name evidence="1" type="ORF">PTTG_28371</name>
</gene>
<dbReference type="VEuPathDB" id="FungiDB:PTTG_28371"/>
<organism evidence="1">
    <name type="scientific">Puccinia triticina (isolate 1-1 / race 1 (BBBD))</name>
    <name type="common">Brown leaf rust fungus</name>
    <dbReference type="NCBI Taxonomy" id="630390"/>
    <lineage>
        <taxon>Eukaryota</taxon>
        <taxon>Fungi</taxon>
        <taxon>Dikarya</taxon>
        <taxon>Basidiomycota</taxon>
        <taxon>Pucciniomycotina</taxon>
        <taxon>Pucciniomycetes</taxon>
        <taxon>Pucciniales</taxon>
        <taxon>Pucciniaceae</taxon>
        <taxon>Puccinia</taxon>
    </lineage>
</organism>
<accession>A0A180GEH9</accession>
<name>A0A180GEH9_PUCT1</name>
<sequence>MFGSNRRYRMELPWRRGSPVTSIQPRLGSDSIQLAASSTRATTCSCQTAWLLCSVLRLQPSCFYMETGSGFFYRRRFRMAGTKGTTIVLLAGISRPRHPNYAQYRRHCVWIDYLGDTLASRSRRSWPMDLSSLPRRYLGELRAEELDDLVGHAGPA</sequence>
<proteinExistence type="predicted"/>
<dbReference type="EMBL" id="ADAS02000104">
    <property type="protein sequence ID" value="OAV90343.1"/>
    <property type="molecule type" value="Genomic_DNA"/>
</dbReference>
<reference evidence="2 3" key="3">
    <citation type="journal article" date="2017" name="G3 (Bethesda)">
        <title>Comparative analysis highlights variable genome content of wheat rusts and divergence of the mating loci.</title>
        <authorList>
            <person name="Cuomo C.A."/>
            <person name="Bakkeren G."/>
            <person name="Khalil H.B."/>
            <person name="Panwar V."/>
            <person name="Joly D."/>
            <person name="Linning R."/>
            <person name="Sakthikumar S."/>
            <person name="Song X."/>
            <person name="Adiconis X."/>
            <person name="Fan L."/>
            <person name="Goldberg J.M."/>
            <person name="Levin J.Z."/>
            <person name="Young S."/>
            <person name="Zeng Q."/>
            <person name="Anikster Y."/>
            <person name="Bruce M."/>
            <person name="Wang M."/>
            <person name="Yin C."/>
            <person name="McCallum B."/>
            <person name="Szabo L.J."/>
            <person name="Hulbert S."/>
            <person name="Chen X."/>
            <person name="Fellers J.P."/>
        </authorList>
    </citation>
    <scope>NUCLEOTIDE SEQUENCE</scope>
    <source>
        <strain evidence="3">Isolate 1-1 / race 1 (BBBD)</strain>
        <strain evidence="2">isolate 1-1 / race 1 (BBBD)</strain>
    </source>
</reference>
<keyword evidence="3" id="KW-1185">Reference proteome</keyword>
<dbReference type="Proteomes" id="UP000005240">
    <property type="component" value="Unassembled WGS sequence"/>
</dbReference>
<dbReference type="EnsemblFungi" id="PTTG_28371-t43_1">
    <property type="protein sequence ID" value="PTTG_28371-t43_1-p1"/>
    <property type="gene ID" value="PTTG_28371"/>
</dbReference>